<evidence type="ECO:0000313" key="1">
    <source>
        <dbReference type="EMBL" id="DAE22416.1"/>
    </source>
</evidence>
<protein>
    <submittedName>
        <fullName evidence="1">Uncharacterized protein</fullName>
    </submittedName>
</protein>
<sequence>MGYIEDYIKKEAMIKEFSEAVSYVKSNIDYPFDKISGYLEYADTKEHSGYVYVEKYTLHGDTYCAVRGRPDLFLKREGDNDEDNFHCFVDKKTVFKYCHFGYFLFPLKDGRYWMVHYEYLDVGEAKV</sequence>
<organism evidence="1">
    <name type="scientific">CrAss-like virus sp. ctDAq1</name>
    <dbReference type="NCBI Taxonomy" id="2826822"/>
    <lineage>
        <taxon>Viruses</taxon>
        <taxon>Duplodnaviria</taxon>
        <taxon>Heunggongvirae</taxon>
        <taxon>Uroviricota</taxon>
        <taxon>Caudoviricetes</taxon>
        <taxon>Crassvirales</taxon>
    </lineage>
</organism>
<reference evidence="1" key="1">
    <citation type="journal article" date="2021" name="Proc. Natl. Acad. Sci. U.S.A.">
        <title>A Catalog of Tens of Thousands of Viruses from Human Metagenomes Reveals Hidden Associations with Chronic Diseases.</title>
        <authorList>
            <person name="Tisza M.J."/>
            <person name="Buck C.B."/>
        </authorList>
    </citation>
    <scope>NUCLEOTIDE SEQUENCE</scope>
    <source>
        <strain evidence="1">CtDAq1</strain>
    </source>
</reference>
<dbReference type="EMBL" id="BK015733">
    <property type="protein sequence ID" value="DAE22416.1"/>
    <property type="molecule type" value="Genomic_DNA"/>
</dbReference>
<proteinExistence type="predicted"/>
<accession>A0A8S5QTK3</accession>
<name>A0A8S5QTK3_9CAUD</name>